<feature type="compositionally biased region" description="Acidic residues" evidence="1">
    <location>
        <begin position="445"/>
        <end position="464"/>
    </location>
</feature>
<protein>
    <submittedName>
        <fullName evidence="2">Protein kinase-like domain, concanavalin A-like lectin/glucanase domain protein</fullName>
    </submittedName>
</protein>
<keyword evidence="2" id="KW-0808">Transferase</keyword>
<feature type="compositionally biased region" description="Pro residues" evidence="1">
    <location>
        <begin position="132"/>
        <end position="141"/>
    </location>
</feature>
<feature type="region of interest" description="Disordered" evidence="1">
    <location>
        <begin position="444"/>
        <end position="467"/>
    </location>
</feature>
<proteinExistence type="predicted"/>
<keyword evidence="2" id="KW-0430">Lectin</keyword>
<feature type="region of interest" description="Disordered" evidence="1">
    <location>
        <begin position="97"/>
        <end position="190"/>
    </location>
</feature>
<accession>A0A6L2LU48</accession>
<dbReference type="GO" id="GO:0016301">
    <property type="term" value="F:kinase activity"/>
    <property type="evidence" value="ECO:0007669"/>
    <property type="project" value="UniProtKB-KW"/>
</dbReference>
<gene>
    <name evidence="2" type="ORF">Tci_036445</name>
</gene>
<sequence length="606" mass="68566">MPTGASGHAESPSLDAELALTNSETEPDNVVPSHVIHDGPNLEHMDLEATDASTQQNPKQMDEEFTITAYPNVQENLKMPSEDQLHRSILRGEAIRRRTSNNLNNHNNNISSTTTITKHRRSNFSEAHRSPPFKPPPPHPPAGTSGAPGTLKASGSSQLPSHPPPSTGTFVSAQQQGSEALTTHEPAWNIPSSNVSYIENKWATALVLAYETPAENSLLAKTGDITNFLNSYCRKMEECHKMLTDWVDWTNPEGDKVKVDVNRPLPLGGPPDHVTIQTQFFFNKDLEYLRYGSKGSSPALSISKIKAASYPDFGLELLVPEQIYDSSLRQKKSDHTCGFSVSSELKPTQDKEFQLGIESYQAQPNLTKPRWDATSYKFKHDYTIIECPRAVVFSVNNNERKIMRFNEIYKFSDSTIILNKEDEAKEEGNVKTITTEYEDHKVTVESEEEFEEETKDEIKEEEEDSPKHFDTFPTMKELRLGPRRKPSNPRKICNFVGRVKGIKVFVGNFTYECDFMVLEDTTNVIDHDLGSVVFAKPFVEATGLVYDREEGTITFEKDKEKIMFKMPHKMEMFKHIYFMDIKINRIPPFVIESDNDHSKKPTTLIA</sequence>
<dbReference type="EMBL" id="BKCJ010005026">
    <property type="protein sequence ID" value="GEU64467.1"/>
    <property type="molecule type" value="Genomic_DNA"/>
</dbReference>
<feature type="compositionally biased region" description="Polar residues" evidence="1">
    <location>
        <begin position="167"/>
        <end position="181"/>
    </location>
</feature>
<name>A0A6L2LU48_TANCI</name>
<evidence type="ECO:0000256" key="1">
    <source>
        <dbReference type="SAM" id="MobiDB-lite"/>
    </source>
</evidence>
<dbReference type="GO" id="GO:0030246">
    <property type="term" value="F:carbohydrate binding"/>
    <property type="evidence" value="ECO:0007669"/>
    <property type="project" value="UniProtKB-KW"/>
</dbReference>
<dbReference type="AlphaFoldDB" id="A0A6L2LU48"/>
<reference evidence="2" key="1">
    <citation type="journal article" date="2019" name="Sci. Rep.">
        <title>Draft genome of Tanacetum cinerariifolium, the natural source of mosquito coil.</title>
        <authorList>
            <person name="Yamashiro T."/>
            <person name="Shiraishi A."/>
            <person name="Satake H."/>
            <person name="Nakayama K."/>
        </authorList>
    </citation>
    <scope>NUCLEOTIDE SEQUENCE</scope>
</reference>
<comment type="caution">
    <text evidence="2">The sequence shown here is derived from an EMBL/GenBank/DDBJ whole genome shotgun (WGS) entry which is preliminary data.</text>
</comment>
<feature type="region of interest" description="Disordered" evidence="1">
    <location>
        <begin position="20"/>
        <end position="40"/>
    </location>
</feature>
<organism evidence="2">
    <name type="scientific">Tanacetum cinerariifolium</name>
    <name type="common">Dalmatian daisy</name>
    <name type="synonym">Chrysanthemum cinerariifolium</name>
    <dbReference type="NCBI Taxonomy" id="118510"/>
    <lineage>
        <taxon>Eukaryota</taxon>
        <taxon>Viridiplantae</taxon>
        <taxon>Streptophyta</taxon>
        <taxon>Embryophyta</taxon>
        <taxon>Tracheophyta</taxon>
        <taxon>Spermatophyta</taxon>
        <taxon>Magnoliopsida</taxon>
        <taxon>eudicotyledons</taxon>
        <taxon>Gunneridae</taxon>
        <taxon>Pentapetalae</taxon>
        <taxon>asterids</taxon>
        <taxon>campanulids</taxon>
        <taxon>Asterales</taxon>
        <taxon>Asteraceae</taxon>
        <taxon>Asteroideae</taxon>
        <taxon>Anthemideae</taxon>
        <taxon>Anthemidinae</taxon>
        <taxon>Tanacetum</taxon>
    </lineage>
</organism>
<feature type="compositionally biased region" description="Low complexity" evidence="1">
    <location>
        <begin position="100"/>
        <end position="116"/>
    </location>
</feature>
<keyword evidence="2" id="KW-0418">Kinase</keyword>
<evidence type="ECO:0000313" key="2">
    <source>
        <dbReference type="EMBL" id="GEU64467.1"/>
    </source>
</evidence>